<dbReference type="GO" id="GO:0044283">
    <property type="term" value="P:small molecule biosynthetic process"/>
    <property type="evidence" value="ECO:0007669"/>
    <property type="project" value="UniProtKB-ARBA"/>
</dbReference>
<gene>
    <name evidence="4" type="ORF">CLAFUR5_00623</name>
</gene>
<proteinExistence type="inferred from homology"/>
<organism evidence="4 5">
    <name type="scientific">Passalora fulva</name>
    <name type="common">Tomato leaf mold</name>
    <name type="synonym">Cladosporium fulvum</name>
    <dbReference type="NCBI Taxonomy" id="5499"/>
    <lineage>
        <taxon>Eukaryota</taxon>
        <taxon>Fungi</taxon>
        <taxon>Dikarya</taxon>
        <taxon>Ascomycota</taxon>
        <taxon>Pezizomycotina</taxon>
        <taxon>Dothideomycetes</taxon>
        <taxon>Dothideomycetidae</taxon>
        <taxon>Mycosphaerellales</taxon>
        <taxon>Mycosphaerellaceae</taxon>
        <taxon>Fulvia</taxon>
    </lineage>
</organism>
<dbReference type="InterPro" id="IPR044861">
    <property type="entry name" value="IPNS-like_FE2OG_OXY"/>
</dbReference>
<evidence type="ECO:0000313" key="4">
    <source>
        <dbReference type="EMBL" id="UJO11960.1"/>
    </source>
</evidence>
<dbReference type="Gene3D" id="2.60.120.330">
    <property type="entry name" value="B-lactam Antibiotic, Isopenicillin N Synthase, Chain"/>
    <property type="match status" value="1"/>
</dbReference>
<dbReference type="SUPFAM" id="SSF51197">
    <property type="entry name" value="Clavaminate synthase-like"/>
    <property type="match status" value="1"/>
</dbReference>
<keyword evidence="2" id="KW-0560">Oxidoreductase</keyword>
<dbReference type="InterPro" id="IPR027443">
    <property type="entry name" value="IPNS-like_sf"/>
</dbReference>
<dbReference type="PANTHER" id="PTHR47990">
    <property type="entry name" value="2-OXOGLUTARATE (2OG) AND FE(II)-DEPENDENT OXYGENASE SUPERFAMILY PROTEIN-RELATED"/>
    <property type="match status" value="1"/>
</dbReference>
<dbReference type="InterPro" id="IPR005123">
    <property type="entry name" value="Oxoglu/Fe-dep_dioxygenase_dom"/>
</dbReference>
<dbReference type="OrthoDB" id="288590at2759"/>
<dbReference type="AlphaFoldDB" id="A0A9Q8L6V2"/>
<dbReference type="PROSITE" id="PS51471">
    <property type="entry name" value="FE2OG_OXY"/>
    <property type="match status" value="1"/>
</dbReference>
<accession>A0A9Q8L6V2</accession>
<keyword evidence="2" id="KW-0479">Metal-binding</keyword>
<dbReference type="RefSeq" id="XP_047756326.1">
    <property type="nucleotide sequence ID" value="XM_047899771.1"/>
</dbReference>
<dbReference type="GO" id="GO:0046872">
    <property type="term" value="F:metal ion binding"/>
    <property type="evidence" value="ECO:0007669"/>
    <property type="project" value="UniProtKB-KW"/>
</dbReference>
<protein>
    <submittedName>
        <fullName evidence="4">2-oxoglutarate-Fe(II) type oxidoreductase hxnY</fullName>
    </submittedName>
</protein>
<dbReference type="InterPro" id="IPR026992">
    <property type="entry name" value="DIOX_N"/>
</dbReference>
<dbReference type="Proteomes" id="UP000756132">
    <property type="component" value="Chromosome 1"/>
</dbReference>
<feature type="domain" description="Fe2OG dioxygenase" evidence="3">
    <location>
        <begin position="216"/>
        <end position="332"/>
    </location>
</feature>
<evidence type="ECO:0000256" key="2">
    <source>
        <dbReference type="RuleBase" id="RU003682"/>
    </source>
</evidence>
<evidence type="ECO:0000256" key="1">
    <source>
        <dbReference type="ARBA" id="ARBA00008056"/>
    </source>
</evidence>
<keyword evidence="2" id="KW-0408">Iron</keyword>
<reference evidence="4" key="2">
    <citation type="journal article" date="2022" name="Microb. Genom.">
        <title>A chromosome-scale genome assembly of the tomato pathogen Cladosporium fulvum reveals a compartmentalized genome architecture and the presence of a dispensable chromosome.</title>
        <authorList>
            <person name="Zaccaron A.Z."/>
            <person name="Chen L.H."/>
            <person name="Samaras A."/>
            <person name="Stergiopoulos I."/>
        </authorList>
    </citation>
    <scope>NUCLEOTIDE SEQUENCE</scope>
    <source>
        <strain evidence="4">Race5_Kim</strain>
    </source>
</reference>
<dbReference type="EMBL" id="CP090163">
    <property type="protein sequence ID" value="UJO11960.1"/>
    <property type="molecule type" value="Genomic_DNA"/>
</dbReference>
<dbReference type="GO" id="GO:0016491">
    <property type="term" value="F:oxidoreductase activity"/>
    <property type="evidence" value="ECO:0007669"/>
    <property type="project" value="UniProtKB-KW"/>
</dbReference>
<keyword evidence="5" id="KW-1185">Reference proteome</keyword>
<dbReference type="Pfam" id="PF14226">
    <property type="entry name" value="DIOX_N"/>
    <property type="match status" value="1"/>
</dbReference>
<sequence>MAATVTAPSATHNEARQAAQDYLNQRLASGASAKPARPFTVPEINIANSFSDDVNARKTVAAKIHDACTNSGFFHLTGHGVSEETRQKIINAAKRFTKDLPRSSKEALHVKHSKYFRGWEPADYTYVNPGDWSAETAAPETKEGFNWGYEPGLDPTGGDGQYRELDGEDVNGNVWPKKEDLPGFYADVKEYYGQILQLARHLFRLFALSLDLPEEYFDDMMTHPGGIARLLYYPASKDPKPLNPNEPDKEIGLGAHSDYECFTILLCSTASGLEILSPENIWVPAPAVEGSFIINVADFLMRWTNGVYISTVHRVVNRTTHERYSVPFFFNINYDQTVETLPSCVTPERPSQYPPVKAGEYILERLKAVPKMVRYWALYHTLDLEISHWIFALRNLFESLYTVQPTRDTVSPKNLSRMCDAPLGDPCLHIGDGAACSVEYVLRYWCRLVLTAVEVLL</sequence>
<dbReference type="KEGG" id="ffu:CLAFUR5_00623"/>
<reference evidence="4" key="1">
    <citation type="submission" date="2021-12" db="EMBL/GenBank/DDBJ databases">
        <authorList>
            <person name="Zaccaron A."/>
            <person name="Stergiopoulos I."/>
        </authorList>
    </citation>
    <scope>NUCLEOTIDE SEQUENCE</scope>
    <source>
        <strain evidence="4">Race5_Kim</strain>
    </source>
</reference>
<evidence type="ECO:0000313" key="5">
    <source>
        <dbReference type="Proteomes" id="UP000756132"/>
    </source>
</evidence>
<dbReference type="InterPro" id="IPR050231">
    <property type="entry name" value="Iron_ascorbate_oxido_reductase"/>
</dbReference>
<dbReference type="PRINTS" id="PR00682">
    <property type="entry name" value="IPNSYNTHASE"/>
</dbReference>
<dbReference type="Pfam" id="PF03171">
    <property type="entry name" value="2OG-FeII_Oxy"/>
    <property type="match status" value="1"/>
</dbReference>
<evidence type="ECO:0000259" key="3">
    <source>
        <dbReference type="PROSITE" id="PS51471"/>
    </source>
</evidence>
<comment type="similarity">
    <text evidence="1 2">Belongs to the iron/ascorbate-dependent oxidoreductase family.</text>
</comment>
<dbReference type="GeneID" id="71980501"/>
<name>A0A9Q8L6V2_PASFU</name>